<dbReference type="RefSeq" id="XP_056853048.1">
    <property type="nucleotide sequence ID" value="XM_056997068.1"/>
</dbReference>
<dbReference type="OrthoDB" id="1133975at2759"/>
<keyword evidence="2" id="KW-1185">Reference proteome</keyword>
<protein>
    <submittedName>
        <fullName evidence="3">Uncharacterized protein LOC130496247</fullName>
    </submittedName>
    <submittedName>
        <fullName evidence="4">Uncharacterized protein LOC130502298</fullName>
    </submittedName>
</protein>
<gene>
    <name evidence="3" type="primary">LOC130496247</name>
    <name evidence="4" type="synonym">LOC130502298</name>
</gene>
<proteinExistence type="predicted"/>
<dbReference type="KEGG" id="rsz:130496247"/>
<evidence type="ECO:0000313" key="4">
    <source>
        <dbReference type="RefSeq" id="XP_056853048.1"/>
    </source>
</evidence>
<reference evidence="2" key="1">
    <citation type="journal article" date="2019" name="Database">
        <title>The radish genome database (RadishGD): an integrated information resource for radish genomics.</title>
        <authorList>
            <person name="Yu H.J."/>
            <person name="Baek S."/>
            <person name="Lee Y.J."/>
            <person name="Cho A."/>
            <person name="Mun J.H."/>
        </authorList>
    </citation>
    <scope>NUCLEOTIDE SEQUENCE [LARGE SCALE GENOMIC DNA]</scope>
    <source>
        <strain evidence="2">cv. WK10039</strain>
    </source>
</reference>
<accession>A0A9W3BXZ0</accession>
<dbReference type="KEGG" id="rsz:130502298"/>
<sequence>MFFFMLLLDCNCACGHLPCFRIKGESVYLAEVLQISLMSGRCKSSSQDYWKYEDMRHMWNLIFFFQWTGIQNKEMLQVSIWHKKKPDIDELESIAKLKLAEASSLKLTKHNGRLRCCKECTTEMDKFEEECASNYLKQRLTKLRQRSSVCFRRLS</sequence>
<dbReference type="RefSeq" id="XP_056844157.1">
    <property type="nucleotide sequence ID" value="XM_056988177.1"/>
</dbReference>
<dbReference type="Proteomes" id="UP000504610">
    <property type="component" value="Chromosome 1"/>
</dbReference>
<reference evidence="3 4" key="2">
    <citation type="submission" date="2025-04" db="UniProtKB">
        <authorList>
            <consortium name="RefSeq"/>
        </authorList>
    </citation>
    <scope>IDENTIFICATION</scope>
    <source>
        <tissue evidence="3 4">Leaf</tissue>
    </source>
</reference>
<dbReference type="GeneID" id="130496247"/>
<keyword evidence="1" id="KW-0732">Signal</keyword>
<name>A0A9W3BXZ0_RAPSA</name>
<evidence type="ECO:0000256" key="1">
    <source>
        <dbReference type="SAM" id="SignalP"/>
    </source>
</evidence>
<evidence type="ECO:0000313" key="2">
    <source>
        <dbReference type="Proteomes" id="UP000504610"/>
    </source>
</evidence>
<dbReference type="AlphaFoldDB" id="A0A9W3BXZ0"/>
<organism evidence="2 3">
    <name type="scientific">Raphanus sativus</name>
    <name type="common">Radish</name>
    <name type="synonym">Raphanus raphanistrum var. sativus</name>
    <dbReference type="NCBI Taxonomy" id="3726"/>
    <lineage>
        <taxon>Eukaryota</taxon>
        <taxon>Viridiplantae</taxon>
        <taxon>Streptophyta</taxon>
        <taxon>Embryophyta</taxon>
        <taxon>Tracheophyta</taxon>
        <taxon>Spermatophyta</taxon>
        <taxon>Magnoliopsida</taxon>
        <taxon>eudicotyledons</taxon>
        <taxon>Gunneridae</taxon>
        <taxon>Pentapetalae</taxon>
        <taxon>rosids</taxon>
        <taxon>malvids</taxon>
        <taxon>Brassicales</taxon>
        <taxon>Brassicaceae</taxon>
        <taxon>Brassiceae</taxon>
        <taxon>Raphanus</taxon>
    </lineage>
</organism>
<feature type="signal peptide" evidence="1">
    <location>
        <begin position="1"/>
        <end position="15"/>
    </location>
</feature>
<feature type="chain" id="PRO_5044703119" evidence="1">
    <location>
        <begin position="16"/>
        <end position="155"/>
    </location>
</feature>
<evidence type="ECO:0000313" key="3">
    <source>
        <dbReference type="RefSeq" id="XP_056844157.1"/>
    </source>
</evidence>